<dbReference type="KEGG" id="soe:110800100"/>
<dbReference type="RefSeq" id="XP_056683858.1">
    <property type="nucleotide sequence ID" value="XM_056827880.1"/>
</dbReference>
<evidence type="ECO:0000313" key="3">
    <source>
        <dbReference type="RefSeq" id="XP_021861080.1"/>
    </source>
</evidence>
<dbReference type="GeneID" id="110800100"/>
<dbReference type="RefSeq" id="XP_021861081.1">
    <property type="nucleotide sequence ID" value="XM_022005389.1"/>
</dbReference>
<dbReference type="PANTHER" id="PTHR13199">
    <property type="entry name" value="GH03947P"/>
    <property type="match status" value="1"/>
</dbReference>
<dbReference type="RefSeq" id="XP_056683859.1">
    <property type="nucleotide sequence ID" value="XM_056827881.1"/>
</dbReference>
<dbReference type="Pfam" id="PF13915">
    <property type="entry name" value="DUF4210"/>
    <property type="match status" value="1"/>
</dbReference>
<organism evidence="2 3">
    <name type="scientific">Spinacia oleracea</name>
    <name type="common">Spinach</name>
    <dbReference type="NCBI Taxonomy" id="3562"/>
    <lineage>
        <taxon>Eukaryota</taxon>
        <taxon>Viridiplantae</taxon>
        <taxon>Streptophyta</taxon>
        <taxon>Embryophyta</taxon>
        <taxon>Tracheophyta</taxon>
        <taxon>Spermatophyta</taxon>
        <taxon>Magnoliopsida</taxon>
        <taxon>eudicotyledons</taxon>
        <taxon>Gunneridae</taxon>
        <taxon>Pentapetalae</taxon>
        <taxon>Caryophyllales</taxon>
        <taxon>Chenopodiaceae</taxon>
        <taxon>Chenopodioideae</taxon>
        <taxon>Anserineae</taxon>
        <taxon>Spinacia</taxon>
    </lineage>
</organism>
<gene>
    <name evidence="3 4 5 6 7" type="primary">LOC110800100</name>
</gene>
<evidence type="ECO:0000313" key="6">
    <source>
        <dbReference type="RefSeq" id="XP_056683858.1"/>
    </source>
</evidence>
<evidence type="ECO:0000313" key="2">
    <source>
        <dbReference type="Proteomes" id="UP000813463"/>
    </source>
</evidence>
<evidence type="ECO:0000313" key="7">
    <source>
        <dbReference type="RefSeq" id="XP_056683859.1"/>
    </source>
</evidence>
<evidence type="ECO:0000313" key="5">
    <source>
        <dbReference type="RefSeq" id="XP_021861082.1"/>
    </source>
</evidence>
<dbReference type="Pfam" id="PF13889">
    <property type="entry name" value="Chromosome_seg"/>
    <property type="match status" value="1"/>
</dbReference>
<reference evidence="3 4" key="2">
    <citation type="submission" date="2025-04" db="UniProtKB">
        <authorList>
            <consortium name="RefSeq"/>
        </authorList>
    </citation>
    <scope>IDENTIFICATION</scope>
    <source>
        <tissue evidence="6 7">Leaf</tissue>
    </source>
</reference>
<dbReference type="PANTHER" id="PTHR13199:SF11">
    <property type="entry name" value="PROTEIN ATOSSA"/>
    <property type="match status" value="1"/>
</dbReference>
<dbReference type="RefSeq" id="XP_021861080.1">
    <property type="nucleotide sequence ID" value="XM_022005388.1"/>
</dbReference>
<dbReference type="Proteomes" id="UP000813463">
    <property type="component" value="Chromosome 5"/>
</dbReference>
<protein>
    <submittedName>
        <fullName evidence="3 4">Uncharacterized protein LOC110800100</fullName>
    </submittedName>
</protein>
<keyword evidence="2" id="KW-1185">Reference proteome</keyword>
<sequence>MGLPQMTTSSVAEEVAASLSTLVQSPQRLSGLSPYDMNGGMHGTNMSNFIPGSFPCASLGDFQGRPVVDFPKEADYTVVHKDSTDTYGLKIGHTDQKSLFSNKNKGPIQSPMLRVVGFDSKMLDASQSGLESNKADSAHPLTVVSDVSNATGTNKAAARKRLLSPLNSMLSSDKFDGDSLCIGDSAYQRNSQDGSGSSHENKKAHIVSSRTVDASVWYPSSPLVGSTSPNDNFRSNSSIFTDGPLLENKHLAIHKSYLPHYISNSFGRGEFFGPLKAPVSASSETGASPPLSLSPLGPKFHGRKLSAPKINVCRKESNVEYITFKEVENSLDWSIPQTFSPKNKNMTMEGPDLLDNADDQFSPVKSAAIPQCWTHESIYSSPSTKLTRNFTGLPVRRSLVGSFEESLLSGRLASTYVSKTIKGFLAVLSITGGSFSPKAKKLPFAVTSVDGDNYLLYYSSIDLAGNSPSGKPGKLKMKRSLSLNDSPSEQSRMRIPMKGRIQLVLSNPEKTPVHTFLCNYDLSDMPAGTKTFLRQKSSLASSEKASPRNGCDKEADDAKLFMAPNNLNDLPRVNLLNQRTKVMETEGLCHHHILESCSSEFNFSGDPGCEIGVLNTGHLPGKKSNSPVKVNNSASGNGVLRYALHLRFVCPHPKKTSKSVQRCKSEISSAPERKNTNMEAERRFYLYSDLKAVFPQRHSDADEGKLNVEYHFPSDPKYFDISN</sequence>
<accession>A0A9R0J6U6</accession>
<proteinExistence type="predicted"/>
<dbReference type="SMART" id="SM01177">
    <property type="entry name" value="DUF4210"/>
    <property type="match status" value="1"/>
</dbReference>
<dbReference type="InterPro" id="IPR051506">
    <property type="entry name" value="ATOS_Transcription_Regulators"/>
</dbReference>
<reference evidence="2" key="1">
    <citation type="journal article" date="2021" name="Nat. Commun.">
        <title>Genomic analyses provide insights into spinach domestication and the genetic basis of agronomic traits.</title>
        <authorList>
            <person name="Cai X."/>
            <person name="Sun X."/>
            <person name="Xu C."/>
            <person name="Sun H."/>
            <person name="Wang X."/>
            <person name="Ge C."/>
            <person name="Zhang Z."/>
            <person name="Wang Q."/>
            <person name="Fei Z."/>
            <person name="Jiao C."/>
            <person name="Wang Q."/>
        </authorList>
    </citation>
    <scope>NUCLEOTIDE SEQUENCE [LARGE SCALE GENOMIC DNA]</scope>
    <source>
        <strain evidence="2">cv. Varoflay</strain>
    </source>
</reference>
<evidence type="ECO:0000313" key="4">
    <source>
        <dbReference type="RefSeq" id="XP_021861081.1"/>
    </source>
</evidence>
<dbReference type="InterPro" id="IPR033473">
    <property type="entry name" value="Atos-like_C"/>
</dbReference>
<dbReference type="OrthoDB" id="8625101at2759"/>
<dbReference type="InterPro" id="IPR025261">
    <property type="entry name" value="Atos-like_cons_dom"/>
</dbReference>
<evidence type="ECO:0000259" key="1">
    <source>
        <dbReference type="SMART" id="SM01177"/>
    </source>
</evidence>
<feature type="domain" description="Atos-like conserved" evidence="1">
    <location>
        <begin position="399"/>
        <end position="458"/>
    </location>
</feature>
<dbReference type="AlphaFoldDB" id="A0A9R0J6U6"/>
<name>A0A9R0J6U6_SPIOL</name>
<dbReference type="RefSeq" id="XP_021861082.1">
    <property type="nucleotide sequence ID" value="XM_022005390.1"/>
</dbReference>